<dbReference type="Pfam" id="PF00999">
    <property type="entry name" value="Na_H_Exchanger"/>
    <property type="match status" value="1"/>
</dbReference>
<dbReference type="InterPro" id="IPR036721">
    <property type="entry name" value="RCK_C_sf"/>
</dbReference>
<keyword evidence="2" id="KW-0813">Transport</keyword>
<keyword evidence="10" id="KW-0406">Ion transport</keyword>
<dbReference type="NCBIfam" id="NF003716">
    <property type="entry name" value="PRK05326.1-3"/>
    <property type="match status" value="1"/>
</dbReference>
<dbReference type="GO" id="GO:0008324">
    <property type="term" value="F:monoatomic cation transmembrane transporter activity"/>
    <property type="evidence" value="ECO:0007669"/>
    <property type="project" value="InterPro"/>
</dbReference>
<dbReference type="SUPFAM" id="SSF56176">
    <property type="entry name" value="FAD-binding/transporter-associated domain-like"/>
    <property type="match status" value="1"/>
</dbReference>
<dbReference type="NCBIfam" id="NF003714">
    <property type="entry name" value="PRK05326.1-1"/>
    <property type="match status" value="1"/>
</dbReference>
<dbReference type="InterPro" id="IPR006153">
    <property type="entry name" value="Cation/H_exchanger_TM"/>
</dbReference>
<evidence type="ECO:0000313" key="14">
    <source>
        <dbReference type="EMBL" id="PPC77387.1"/>
    </source>
</evidence>
<evidence type="ECO:0000259" key="13">
    <source>
        <dbReference type="PROSITE" id="PS51202"/>
    </source>
</evidence>
<dbReference type="GO" id="GO:0015297">
    <property type="term" value="F:antiporter activity"/>
    <property type="evidence" value="ECO:0007669"/>
    <property type="project" value="UniProtKB-KW"/>
</dbReference>
<keyword evidence="5" id="KW-0997">Cell inner membrane</keyword>
<keyword evidence="8" id="KW-0630">Potassium</keyword>
<proteinExistence type="predicted"/>
<protein>
    <submittedName>
        <fullName evidence="14">Potassium/proton antiporter</fullName>
    </submittedName>
</protein>
<evidence type="ECO:0000256" key="8">
    <source>
        <dbReference type="ARBA" id="ARBA00022958"/>
    </source>
</evidence>
<keyword evidence="4" id="KW-1003">Cell membrane</keyword>
<keyword evidence="11 12" id="KW-0472">Membrane</keyword>
<keyword evidence="3" id="KW-0050">Antiport</keyword>
<dbReference type="InterPro" id="IPR036318">
    <property type="entry name" value="FAD-bd_PCMH-like_sf"/>
</dbReference>
<evidence type="ECO:0000313" key="15">
    <source>
        <dbReference type="Proteomes" id="UP000238196"/>
    </source>
</evidence>
<dbReference type="EMBL" id="PRLP01000034">
    <property type="protein sequence ID" value="PPC77387.1"/>
    <property type="molecule type" value="Genomic_DNA"/>
</dbReference>
<dbReference type="SMART" id="SM01091">
    <property type="entry name" value="CorC_HlyC"/>
    <property type="match status" value="1"/>
</dbReference>
<evidence type="ECO:0000256" key="12">
    <source>
        <dbReference type="SAM" id="Phobius"/>
    </source>
</evidence>
<reference evidence="14 15" key="1">
    <citation type="submission" date="2018-02" db="EMBL/GenBank/DDBJ databases">
        <title>novel marine gammaproteobacteria from coastal saline agro ecosystem.</title>
        <authorList>
            <person name="Krishnan R."/>
            <person name="Ramesh Kumar N."/>
        </authorList>
    </citation>
    <scope>NUCLEOTIDE SEQUENCE [LARGE SCALE GENOMIC DNA]</scope>
    <source>
        <strain evidence="14 15">228</strain>
    </source>
</reference>
<organism evidence="14 15">
    <name type="scientific">Proteobacteria bacterium 228</name>
    <dbReference type="NCBI Taxonomy" id="2083153"/>
    <lineage>
        <taxon>Bacteria</taxon>
        <taxon>Pseudomonadati</taxon>
        <taxon>Pseudomonadota</taxon>
    </lineage>
</organism>
<dbReference type="OrthoDB" id="9810759at2"/>
<evidence type="ECO:0000256" key="6">
    <source>
        <dbReference type="ARBA" id="ARBA00022538"/>
    </source>
</evidence>
<evidence type="ECO:0000256" key="3">
    <source>
        <dbReference type="ARBA" id="ARBA00022449"/>
    </source>
</evidence>
<dbReference type="PANTHER" id="PTHR32507:SF7">
    <property type="entry name" value="K(+)_H(+) ANTIPORTER NHAP2"/>
    <property type="match status" value="1"/>
</dbReference>
<dbReference type="NCBIfam" id="NF003715">
    <property type="entry name" value="PRK05326.1-2"/>
    <property type="match status" value="1"/>
</dbReference>
<feature type="transmembrane region" description="Helical" evidence="12">
    <location>
        <begin position="219"/>
        <end position="237"/>
    </location>
</feature>
<dbReference type="InterPro" id="IPR038770">
    <property type="entry name" value="Na+/solute_symporter_sf"/>
</dbReference>
<dbReference type="SUPFAM" id="SSF116726">
    <property type="entry name" value="TrkA C-terminal domain-like"/>
    <property type="match status" value="1"/>
</dbReference>
<gene>
    <name evidence="14" type="ORF">C4K68_11010</name>
</gene>
<accession>A0A2S5KR99</accession>
<dbReference type="GO" id="GO:0006813">
    <property type="term" value="P:potassium ion transport"/>
    <property type="evidence" value="ECO:0007669"/>
    <property type="project" value="UniProtKB-KW"/>
</dbReference>
<dbReference type="AlphaFoldDB" id="A0A2S5KR99"/>
<feature type="transmembrane region" description="Helical" evidence="12">
    <location>
        <begin position="296"/>
        <end position="319"/>
    </location>
</feature>
<evidence type="ECO:0000256" key="9">
    <source>
        <dbReference type="ARBA" id="ARBA00022989"/>
    </source>
</evidence>
<comment type="subcellular location">
    <subcellularLocation>
        <location evidence="1">Cell membrane</location>
        <topology evidence="1">Multi-pass membrane protein</topology>
    </subcellularLocation>
</comment>
<evidence type="ECO:0000256" key="4">
    <source>
        <dbReference type="ARBA" id="ARBA00022475"/>
    </source>
</evidence>
<dbReference type="Gene3D" id="3.30.465.10">
    <property type="match status" value="1"/>
</dbReference>
<dbReference type="GO" id="GO:1902600">
    <property type="term" value="P:proton transmembrane transport"/>
    <property type="evidence" value="ECO:0007669"/>
    <property type="project" value="InterPro"/>
</dbReference>
<dbReference type="Proteomes" id="UP000238196">
    <property type="component" value="Unassembled WGS sequence"/>
</dbReference>
<dbReference type="InterPro" id="IPR006037">
    <property type="entry name" value="RCK_C"/>
</dbReference>
<keyword evidence="9 12" id="KW-1133">Transmembrane helix</keyword>
<dbReference type="InterPro" id="IPR005170">
    <property type="entry name" value="Transptr-assoc_dom"/>
</dbReference>
<evidence type="ECO:0000256" key="7">
    <source>
        <dbReference type="ARBA" id="ARBA00022692"/>
    </source>
</evidence>
<feature type="transmembrane region" description="Helical" evidence="12">
    <location>
        <begin position="243"/>
        <end position="260"/>
    </location>
</feature>
<dbReference type="GO" id="GO:0005886">
    <property type="term" value="C:plasma membrane"/>
    <property type="evidence" value="ECO:0007669"/>
    <property type="project" value="UniProtKB-SubCell"/>
</dbReference>
<name>A0A2S5KR99_9PROT</name>
<evidence type="ECO:0000256" key="10">
    <source>
        <dbReference type="ARBA" id="ARBA00023065"/>
    </source>
</evidence>
<evidence type="ECO:0000256" key="11">
    <source>
        <dbReference type="ARBA" id="ARBA00023136"/>
    </source>
</evidence>
<dbReference type="PANTHER" id="PTHR32507">
    <property type="entry name" value="NA(+)/H(+) ANTIPORTER 1"/>
    <property type="match status" value="1"/>
</dbReference>
<feature type="transmembrane region" description="Helical" evidence="12">
    <location>
        <begin position="272"/>
        <end position="290"/>
    </location>
</feature>
<dbReference type="Gene3D" id="1.20.1530.20">
    <property type="match status" value="1"/>
</dbReference>
<feature type="transmembrane region" description="Helical" evidence="12">
    <location>
        <begin position="164"/>
        <end position="184"/>
    </location>
</feature>
<feature type="transmembrane region" description="Helical" evidence="12">
    <location>
        <begin position="190"/>
        <end position="212"/>
    </location>
</feature>
<sequence>MTASTLLLIGAMMITLSILLSPLSNRLGVPVLLLFLVVGMLSGEEGPGGIQFNDVNTSFLVGNLALAIILLDGGMRTRVATFRVGLKPALMLATFGVVITAVITGLVAMWVFHLSLLSGLLIGTMVSSTDAAVVFALLQGKGLNLNERVGATLEIESGSNDPMAIFLTMLLISLIGEAGHVGWFDSALLLIKQFGIGVVAGAAAGYVLAWLIMNVTLTLALYPLLVTAFGLVVFSATNELGGSGFLAIYLCGVVVGNRKLKVLQDILHVHDGLAWLAQLVLFLILGLLVTPSNLLVVAPGALLIALVLTFFARPLSVWLGLLPFHFRWREVVFISWVGLRGAVPIVLALFPFMAGVQEAYLMFNVAFVVVLFSLIIQGSSLSTVARWLKLEVPAAYQAERVYPLDLKEAGDFELYVFRLRGKRWQTPRFLRDLALPKATGVAAVFRDGRYLPVVPDLAVKEEDLLALVAQESDLPRLSERLTAEQKSQYLQELDFFGEFLLNGDARLSDVQQAYGVTVPDADPAMTLSECIISRFHGHPVVGDKLELGSITLIVKGVNGDQVTSVGLKLNAF</sequence>
<feature type="transmembrane region" description="Helical" evidence="12">
    <location>
        <begin position="50"/>
        <end position="71"/>
    </location>
</feature>
<evidence type="ECO:0000256" key="1">
    <source>
        <dbReference type="ARBA" id="ARBA00004651"/>
    </source>
</evidence>
<feature type="transmembrane region" description="Helical" evidence="12">
    <location>
        <begin position="359"/>
        <end position="376"/>
    </location>
</feature>
<dbReference type="PROSITE" id="PS51202">
    <property type="entry name" value="RCK_C"/>
    <property type="match status" value="1"/>
</dbReference>
<feature type="transmembrane region" description="Helical" evidence="12">
    <location>
        <begin position="331"/>
        <end position="353"/>
    </location>
</feature>
<comment type="caution">
    <text evidence="14">The sequence shown here is derived from an EMBL/GenBank/DDBJ whole genome shotgun (WGS) entry which is preliminary data.</text>
</comment>
<keyword evidence="7 12" id="KW-0812">Transmembrane</keyword>
<dbReference type="GO" id="GO:0050660">
    <property type="term" value="F:flavin adenine dinucleotide binding"/>
    <property type="evidence" value="ECO:0007669"/>
    <property type="project" value="InterPro"/>
</dbReference>
<feature type="transmembrane region" description="Helical" evidence="12">
    <location>
        <begin position="92"/>
        <end position="112"/>
    </location>
</feature>
<keyword evidence="6" id="KW-0633">Potassium transport</keyword>
<dbReference type="InterPro" id="IPR016169">
    <property type="entry name" value="FAD-bd_PCMH_sub2"/>
</dbReference>
<dbReference type="Pfam" id="PF03471">
    <property type="entry name" value="CorC_HlyC"/>
    <property type="match status" value="1"/>
</dbReference>
<evidence type="ECO:0000256" key="2">
    <source>
        <dbReference type="ARBA" id="ARBA00022448"/>
    </source>
</evidence>
<evidence type="ECO:0000256" key="5">
    <source>
        <dbReference type="ARBA" id="ARBA00022519"/>
    </source>
</evidence>
<feature type="domain" description="RCK C-terminal" evidence="13">
    <location>
        <begin position="401"/>
        <end position="483"/>
    </location>
</feature>